<dbReference type="CDD" id="cd13578">
    <property type="entry name" value="PBP2_Bug27"/>
    <property type="match status" value="1"/>
</dbReference>
<dbReference type="Proteomes" id="UP000231987">
    <property type="component" value="Unassembled WGS sequence"/>
</dbReference>
<dbReference type="PIRSF" id="PIRSF017082">
    <property type="entry name" value="YflP"/>
    <property type="match status" value="1"/>
</dbReference>
<keyword evidence="2" id="KW-0732">Signal</keyword>
<dbReference type="Gene3D" id="3.40.190.10">
    <property type="entry name" value="Periplasmic binding protein-like II"/>
    <property type="match status" value="1"/>
</dbReference>
<dbReference type="SUPFAM" id="SSF53850">
    <property type="entry name" value="Periplasmic binding protein-like II"/>
    <property type="match status" value="1"/>
</dbReference>
<feature type="chain" id="PRO_5014352099" evidence="2">
    <location>
        <begin position="26"/>
        <end position="332"/>
    </location>
</feature>
<evidence type="ECO:0000256" key="2">
    <source>
        <dbReference type="SAM" id="SignalP"/>
    </source>
</evidence>
<feature type="signal peptide" evidence="2">
    <location>
        <begin position="1"/>
        <end position="25"/>
    </location>
</feature>
<evidence type="ECO:0000313" key="3">
    <source>
        <dbReference type="EMBL" id="PJR09671.1"/>
    </source>
</evidence>
<comment type="caution">
    <text evidence="3">The sequence shown here is derived from an EMBL/GenBank/DDBJ whole genome shotgun (WGS) entry which is preliminary data.</text>
</comment>
<dbReference type="Gene3D" id="3.40.190.150">
    <property type="entry name" value="Bordetella uptake gene, domain 1"/>
    <property type="match status" value="1"/>
</dbReference>
<dbReference type="InterPro" id="IPR042100">
    <property type="entry name" value="Bug_dom1"/>
</dbReference>
<protein>
    <submittedName>
        <fullName evidence="3">LacI family transcriptional regulator</fullName>
    </submittedName>
</protein>
<reference evidence="3 4" key="1">
    <citation type="submission" date="2017-06" db="EMBL/GenBank/DDBJ databases">
        <title>Ensifer strains isolated from leguminous trees and herbs display diverse denitrification phenotypes with some acting as strong N2O sinks.</title>
        <authorList>
            <person name="Woliy K."/>
            <person name="Mania D."/>
            <person name="Bakken L.R."/>
            <person name="Frostegard A."/>
        </authorList>
    </citation>
    <scope>NUCLEOTIDE SEQUENCE [LARGE SCALE GENOMIC DNA]</scope>
    <source>
        <strain evidence="3 4">AC50a</strain>
    </source>
</reference>
<dbReference type="EMBL" id="NJGD01000029">
    <property type="protein sequence ID" value="PJR09671.1"/>
    <property type="molecule type" value="Genomic_DNA"/>
</dbReference>
<dbReference type="AlphaFoldDB" id="A0A2J0YTN5"/>
<accession>A0A2J0YTN5</accession>
<evidence type="ECO:0000313" key="4">
    <source>
        <dbReference type="Proteomes" id="UP000231987"/>
    </source>
</evidence>
<name>A0A2J0YTN5_RHIML</name>
<dbReference type="Pfam" id="PF03401">
    <property type="entry name" value="TctC"/>
    <property type="match status" value="1"/>
</dbReference>
<proteinExistence type="inferred from homology"/>
<evidence type="ECO:0000256" key="1">
    <source>
        <dbReference type="ARBA" id="ARBA00006987"/>
    </source>
</evidence>
<dbReference type="InterPro" id="IPR005064">
    <property type="entry name" value="BUG"/>
</dbReference>
<dbReference type="PANTHER" id="PTHR42928:SF5">
    <property type="entry name" value="BLR1237 PROTEIN"/>
    <property type="match status" value="1"/>
</dbReference>
<sequence length="332" mass="35166">MFSYRQKIAGLALSLLALQSVPAFAQSAEDYPNQTVRIITPFEAGGGTDIVSRELANKLQGLWNNNAVIVENKPGANGNLGTDIVAKSKPDGYSLLLTTNATIAINPQLFGDRVKYDPIKDFTPVSMLSSLPFVFLVPPASPAKTMEEFLELAKKSPGTLSCGSSGVGGGAHLALEMLKSRAGVDITHIPYKGTGSSITALLGDHIDCLFVSILSASPYIKQGQLRALAVSSLERNSSLPDVPAVAELPGLDGFESDLWYGLLVPTGTDPKIVQKVSEGVKALIDDPGFRGRFEPTGAVLVGNKPEEFAKQVASDIKKWATVVKESGVAEQL</sequence>
<gene>
    <name evidence="3" type="ORF">CEJ86_31025</name>
</gene>
<comment type="similarity">
    <text evidence="1">Belongs to the UPF0065 (bug) family.</text>
</comment>
<organism evidence="3 4">
    <name type="scientific">Rhizobium meliloti</name>
    <name type="common">Ensifer meliloti</name>
    <name type="synonym">Sinorhizobium meliloti</name>
    <dbReference type="NCBI Taxonomy" id="382"/>
    <lineage>
        <taxon>Bacteria</taxon>
        <taxon>Pseudomonadati</taxon>
        <taxon>Pseudomonadota</taxon>
        <taxon>Alphaproteobacteria</taxon>
        <taxon>Hyphomicrobiales</taxon>
        <taxon>Rhizobiaceae</taxon>
        <taxon>Sinorhizobium/Ensifer group</taxon>
        <taxon>Sinorhizobium</taxon>
    </lineage>
</organism>
<dbReference type="RefSeq" id="WP_100674837.1">
    <property type="nucleotide sequence ID" value="NZ_NJGD01000029.1"/>
</dbReference>
<dbReference type="PANTHER" id="PTHR42928">
    <property type="entry name" value="TRICARBOXYLATE-BINDING PROTEIN"/>
    <property type="match status" value="1"/>
</dbReference>